<evidence type="ECO:0000313" key="3">
    <source>
        <dbReference type="Proteomes" id="UP000509510"/>
    </source>
</evidence>
<protein>
    <submittedName>
        <fullName evidence="2">Uncharacterized protein</fullName>
    </submittedName>
</protein>
<feature type="region of interest" description="Disordered" evidence="1">
    <location>
        <begin position="46"/>
        <end position="149"/>
    </location>
</feature>
<name>A0A7H8RE16_TALRU</name>
<accession>A0A7H8RE16</accession>
<dbReference type="RefSeq" id="XP_035350669.1">
    <property type="nucleotide sequence ID" value="XM_035494776.1"/>
</dbReference>
<feature type="compositionally biased region" description="Acidic residues" evidence="1">
    <location>
        <begin position="127"/>
        <end position="137"/>
    </location>
</feature>
<evidence type="ECO:0000313" key="2">
    <source>
        <dbReference type="EMBL" id="QKX64496.1"/>
    </source>
</evidence>
<dbReference type="AlphaFoldDB" id="A0A7H8RE16"/>
<dbReference type="GeneID" id="55999148"/>
<gene>
    <name evidence="2" type="ORF">TRUGW13939_11671</name>
</gene>
<organism evidence="2 3">
    <name type="scientific">Talaromyces rugulosus</name>
    <name type="common">Penicillium rugulosum</name>
    <dbReference type="NCBI Taxonomy" id="121627"/>
    <lineage>
        <taxon>Eukaryota</taxon>
        <taxon>Fungi</taxon>
        <taxon>Dikarya</taxon>
        <taxon>Ascomycota</taxon>
        <taxon>Pezizomycotina</taxon>
        <taxon>Eurotiomycetes</taxon>
        <taxon>Eurotiomycetidae</taxon>
        <taxon>Eurotiales</taxon>
        <taxon>Trichocomaceae</taxon>
        <taxon>Talaromyces</taxon>
        <taxon>Talaromyces sect. Islandici</taxon>
    </lineage>
</organism>
<dbReference type="Proteomes" id="UP000509510">
    <property type="component" value="Chromosome VI"/>
</dbReference>
<feature type="compositionally biased region" description="Polar residues" evidence="1">
    <location>
        <begin position="105"/>
        <end position="115"/>
    </location>
</feature>
<evidence type="ECO:0000256" key="1">
    <source>
        <dbReference type="SAM" id="MobiDB-lite"/>
    </source>
</evidence>
<sequence>MALGESDLGDDKRLVESACPGLDGPAYSFLDAVVFSSKPWIPAYPITRQDHDRSESPVPPKKKQRTGVERFLDIAAGSDGESQDGSGDDDDSMSAFFNNDEDVNSEGSFDNSDVNTGLILKSTEGSLESEGDEDSDNEHDNVSSSGLVRGEKGAVGLPCQRCIRALKTESTSACVFVSNYEPCQRICKKDSRLACLPQVSMQEAAQVVAWVRQYPSDERQ</sequence>
<dbReference type="KEGG" id="trg:TRUGW13939_11671"/>
<dbReference type="EMBL" id="CP055903">
    <property type="protein sequence ID" value="QKX64496.1"/>
    <property type="molecule type" value="Genomic_DNA"/>
</dbReference>
<reference evidence="3" key="1">
    <citation type="submission" date="2020-06" db="EMBL/GenBank/DDBJ databases">
        <title>A chromosome-scale genome assembly of Talaromyces rugulosus W13939.</title>
        <authorList>
            <person name="Wang B."/>
            <person name="Guo L."/>
            <person name="Ye K."/>
            <person name="Wang L."/>
        </authorList>
    </citation>
    <scope>NUCLEOTIDE SEQUENCE [LARGE SCALE GENOMIC DNA]</scope>
    <source>
        <strain evidence="3">W13939</strain>
    </source>
</reference>
<proteinExistence type="predicted"/>
<keyword evidence="3" id="KW-1185">Reference proteome</keyword>